<feature type="transmembrane region" description="Helical" evidence="1">
    <location>
        <begin position="6"/>
        <end position="31"/>
    </location>
</feature>
<dbReference type="RefSeq" id="WP_323467194.1">
    <property type="nucleotide sequence ID" value="NZ_CP144224.1"/>
</dbReference>
<organism evidence="2 3">
    <name type="scientific">Alkalihalophilus pseudofirmus</name>
    <name type="common">Bacillus pseudofirmus</name>
    <dbReference type="NCBI Taxonomy" id="79885"/>
    <lineage>
        <taxon>Bacteria</taxon>
        <taxon>Bacillati</taxon>
        <taxon>Bacillota</taxon>
        <taxon>Bacilli</taxon>
        <taxon>Bacillales</taxon>
        <taxon>Bacillaceae</taxon>
        <taxon>Alkalihalophilus</taxon>
    </lineage>
</organism>
<proteinExistence type="predicted"/>
<comment type="caution">
    <text evidence="2">The sequence shown here is derived from an EMBL/GenBank/DDBJ whole genome shotgun (WGS) entry which is preliminary data.</text>
</comment>
<dbReference type="Proteomes" id="UP001285636">
    <property type="component" value="Unassembled WGS sequence"/>
</dbReference>
<dbReference type="EMBL" id="JAWJAY010000003">
    <property type="protein sequence ID" value="MDV2886414.1"/>
    <property type="molecule type" value="Genomic_DNA"/>
</dbReference>
<protein>
    <submittedName>
        <fullName evidence="2">Holin-like toxin</fullName>
    </submittedName>
</protein>
<keyword evidence="1" id="KW-0812">Transmembrane</keyword>
<evidence type="ECO:0000256" key="1">
    <source>
        <dbReference type="SAM" id="Phobius"/>
    </source>
</evidence>
<evidence type="ECO:0000313" key="3">
    <source>
        <dbReference type="Proteomes" id="UP001285636"/>
    </source>
</evidence>
<dbReference type="Pfam" id="PF16935">
    <property type="entry name" value="Hol_Tox"/>
    <property type="match status" value="1"/>
</dbReference>
<dbReference type="InterPro" id="IPR031616">
    <property type="entry name" value="BsrE-like"/>
</dbReference>
<sequence>MTTYESFSLIAQISLVLIAILTMVISIVVYLNKKK</sequence>
<keyword evidence="1" id="KW-1133">Transmembrane helix</keyword>
<evidence type="ECO:0000313" key="2">
    <source>
        <dbReference type="EMBL" id="MDV2886414.1"/>
    </source>
</evidence>
<gene>
    <name evidence="2" type="ORF">RYX45_14585</name>
</gene>
<name>A0AAJ2NPW7_ALKPS</name>
<reference evidence="2" key="1">
    <citation type="submission" date="2023-10" db="EMBL/GenBank/DDBJ databases">
        <title>Screening of Alkalihalophilus pseudofirmusBZ-TG-HK211 and Its Alleviation of Salt Stress on Rapeseed Growth.</title>
        <authorList>
            <person name="Zhao B."/>
            <person name="Guo T."/>
        </authorList>
    </citation>
    <scope>NUCLEOTIDE SEQUENCE</scope>
    <source>
        <strain evidence="2">BZ-TG-HK211</strain>
    </source>
</reference>
<dbReference type="AlphaFoldDB" id="A0AAJ2NPW7"/>
<accession>A0AAJ2NPW7</accession>
<keyword evidence="1" id="KW-0472">Membrane</keyword>